<dbReference type="AlphaFoldDB" id="A0A226EBR4"/>
<protein>
    <submittedName>
        <fullName evidence="1">Uncharacterized protein</fullName>
    </submittedName>
</protein>
<accession>A0A226EBR4</accession>
<evidence type="ECO:0000313" key="2">
    <source>
        <dbReference type="Proteomes" id="UP000198287"/>
    </source>
</evidence>
<reference evidence="1 2" key="1">
    <citation type="submission" date="2015-12" db="EMBL/GenBank/DDBJ databases">
        <title>The genome of Folsomia candida.</title>
        <authorList>
            <person name="Faddeeva A."/>
            <person name="Derks M.F."/>
            <person name="Anvar Y."/>
            <person name="Smit S."/>
            <person name="Van Straalen N."/>
            <person name="Roelofs D."/>
        </authorList>
    </citation>
    <scope>NUCLEOTIDE SEQUENCE [LARGE SCALE GENOMIC DNA]</scope>
    <source>
        <strain evidence="1 2">VU population</strain>
        <tissue evidence="1">Whole body</tissue>
    </source>
</reference>
<comment type="caution">
    <text evidence="1">The sequence shown here is derived from an EMBL/GenBank/DDBJ whole genome shotgun (WGS) entry which is preliminary data.</text>
</comment>
<proteinExistence type="predicted"/>
<sequence length="558" mass="64766">MEEEDAILLEPNCRYCHSCRKHTWGPSSCGCATEENNADREWQQYSILPYIENQKKRIVLVNDDRLEKNCRTKLNHEDKIALLGKVRPKRGLNREIKHESLNGFFLFKEGRRAIELQEGEDPSIPDDEDKVDFTPGQNYLVLSHIFSYLPFNTLKMARLVCSQWDEEAARILKKISTVSWDLNFRHNYQHPVGSMRLLRYVKEMENLQPNSLNLKLPPFPPAHQNSEGGQLAVKLVDDLNRFLLLDRSRHITRLNLGGPIYAGSDYKMHLGILIKLQATLCDLELSWYFDLWDESSDDFAFPTEDLHLDKLEVFTFSISTSYEGAIANQVIMSSWAAAVQGIKTMKLNCHFHDEGKFVNCLLQYEKPLPKLEAFTGKSTGPIVLDLLLKLTNPLKSLKLNRLMCLELLDNFIRLENLVQKHAGTLEEFEFIYCVHQEYLQVLHLPILPRLRRLSIGWWQISDLRIRFPSAGHDNNYVLDYERHLPRLDALSLSMFPCVHPITVSWADQRDKLEIFFPTRDRNGEPIETRCVTLRELDLRPSCRTCLVANRVPCRPPTH</sequence>
<keyword evidence="2" id="KW-1185">Reference proteome</keyword>
<dbReference type="InterPro" id="IPR036047">
    <property type="entry name" value="F-box-like_dom_sf"/>
</dbReference>
<dbReference type="SUPFAM" id="SSF81383">
    <property type="entry name" value="F-box domain"/>
    <property type="match status" value="1"/>
</dbReference>
<gene>
    <name evidence="1" type="ORF">Fcan01_10255</name>
</gene>
<dbReference type="Gene3D" id="1.20.1280.50">
    <property type="match status" value="1"/>
</dbReference>
<dbReference type="Proteomes" id="UP000198287">
    <property type="component" value="Unassembled WGS sequence"/>
</dbReference>
<evidence type="ECO:0000313" key="1">
    <source>
        <dbReference type="EMBL" id="OXA54126.1"/>
    </source>
</evidence>
<organism evidence="1 2">
    <name type="scientific">Folsomia candida</name>
    <name type="common">Springtail</name>
    <dbReference type="NCBI Taxonomy" id="158441"/>
    <lineage>
        <taxon>Eukaryota</taxon>
        <taxon>Metazoa</taxon>
        <taxon>Ecdysozoa</taxon>
        <taxon>Arthropoda</taxon>
        <taxon>Hexapoda</taxon>
        <taxon>Collembola</taxon>
        <taxon>Entomobryomorpha</taxon>
        <taxon>Isotomoidea</taxon>
        <taxon>Isotomidae</taxon>
        <taxon>Proisotominae</taxon>
        <taxon>Folsomia</taxon>
    </lineage>
</organism>
<dbReference type="EMBL" id="LNIX01000005">
    <property type="protein sequence ID" value="OXA54126.1"/>
    <property type="molecule type" value="Genomic_DNA"/>
</dbReference>
<name>A0A226EBR4_FOLCA</name>